<reference evidence="11" key="1">
    <citation type="submission" date="2018-06" db="EMBL/GenBank/DDBJ databases">
        <authorList>
            <person name="Zhirakovskaya E."/>
        </authorList>
    </citation>
    <scope>NUCLEOTIDE SEQUENCE</scope>
</reference>
<feature type="domain" description="HPt" evidence="10">
    <location>
        <begin position="1"/>
        <end position="105"/>
    </location>
</feature>
<dbReference type="PROSITE" id="PS50894">
    <property type="entry name" value="HPT"/>
    <property type="match status" value="1"/>
</dbReference>
<accession>A0A3B1CK70</accession>
<dbReference type="Pfam" id="PF02518">
    <property type="entry name" value="HATPase_c"/>
    <property type="match status" value="1"/>
</dbReference>
<feature type="domain" description="Histidine kinase" evidence="8">
    <location>
        <begin position="370"/>
        <end position="570"/>
    </location>
</feature>
<dbReference type="InterPro" id="IPR005467">
    <property type="entry name" value="His_kinase_dom"/>
</dbReference>
<gene>
    <name evidence="11" type="ORF">MNBD_NITROSPINAE04-791</name>
</gene>
<keyword evidence="6 11" id="KW-0418">Kinase</keyword>
<evidence type="ECO:0000259" key="10">
    <source>
        <dbReference type="PROSITE" id="PS50894"/>
    </source>
</evidence>
<dbReference type="GO" id="GO:0004673">
    <property type="term" value="F:protein histidine kinase activity"/>
    <property type="evidence" value="ECO:0007669"/>
    <property type="project" value="UniProtKB-EC"/>
</dbReference>
<dbReference type="Gene3D" id="1.20.120.160">
    <property type="entry name" value="HPT domain"/>
    <property type="match status" value="1"/>
</dbReference>
<dbReference type="InterPro" id="IPR036061">
    <property type="entry name" value="CheW-like_dom_sf"/>
</dbReference>
<dbReference type="SMART" id="SM00387">
    <property type="entry name" value="HATPase_c"/>
    <property type="match status" value="1"/>
</dbReference>
<keyword evidence="4" id="KW-0808">Transferase</keyword>
<keyword evidence="5" id="KW-0547">Nucleotide-binding</keyword>
<evidence type="ECO:0000256" key="2">
    <source>
        <dbReference type="ARBA" id="ARBA00012438"/>
    </source>
</evidence>
<dbReference type="PANTHER" id="PTHR43395">
    <property type="entry name" value="SENSOR HISTIDINE KINASE CHEA"/>
    <property type="match status" value="1"/>
</dbReference>
<evidence type="ECO:0000256" key="5">
    <source>
        <dbReference type="ARBA" id="ARBA00022741"/>
    </source>
</evidence>
<sequence>MSEVDNEIFQSFLEEADDLLNDVEIHSTALESSPDDMSHVDSIFRAVHSLKGNSSFFGFTEIQGFCHSFESFMGLIREKTIAISPNIVGFILEGADHLKAIFTRINNTGGEVGLQSAENDYLNSLNEKIDEYTEENRLDKLRLALLSFFARMEATGEMEGETSIREIYELINGIAPELIHDRRKSLKAGGSRWMRGELDVTREYVDLIMFCKSAEAGEEILNAYDSFTASINSLIQKHVEANDHEQLEILENLKEGFEIFYQEELGVDETIATIINEFLSEYEKGLKEVKPGEEKSTPAQVSNNGNSSEKFAPGLKTIKINESLLDKFIEHVGELITINELFNNLQRSFGNDINSEVALNFKNTNLAFHELSEQMRVSLYEIRKAPLERALSKLPRIVRDIARSKGKSIALKHSGGEIEVDKGLHGKIETMLVHCVRNSADHGLELAEERRANGKNPEGTISIDVTTDRNRVFISIADDGRGVDLSKTLRHAVERGFVSKESAQTLSEKEILDLLLTPGFSTAEEVTETSGRGVGMDVLSSSVHEMGGEMSLRNNPGKGLTIKVSLPLAHTARIKLGLTMRVGERSFLVPAERVRESFKAQTDEISMVEGKGEVVRRWGRIYPLVRLSELFDIPASNSKVSDSICLLVESKGNAVCLVVDEMLGQRQIVYKELTVQTKEPNAFDGVSILDARNMALILNIDGIIKQFQE</sequence>
<evidence type="ECO:0000313" key="11">
    <source>
        <dbReference type="EMBL" id="VAX23070.1"/>
    </source>
</evidence>
<dbReference type="Pfam" id="PF01627">
    <property type="entry name" value="Hpt"/>
    <property type="match status" value="1"/>
</dbReference>
<dbReference type="SMART" id="SM00073">
    <property type="entry name" value="HPT"/>
    <property type="match status" value="1"/>
</dbReference>
<dbReference type="PROSITE" id="PS50109">
    <property type="entry name" value="HIS_KIN"/>
    <property type="match status" value="1"/>
</dbReference>
<dbReference type="FunFam" id="3.30.565.10:FF:000016">
    <property type="entry name" value="Chemotaxis protein CheA, putative"/>
    <property type="match status" value="1"/>
</dbReference>
<dbReference type="PRINTS" id="PR00344">
    <property type="entry name" value="BCTRLSENSOR"/>
</dbReference>
<proteinExistence type="predicted"/>
<dbReference type="InterPro" id="IPR003594">
    <property type="entry name" value="HATPase_dom"/>
</dbReference>
<dbReference type="InterPro" id="IPR004358">
    <property type="entry name" value="Sig_transdc_His_kin-like_C"/>
</dbReference>
<dbReference type="Gene3D" id="2.30.30.40">
    <property type="entry name" value="SH3 Domains"/>
    <property type="match status" value="1"/>
</dbReference>
<dbReference type="InterPro" id="IPR036890">
    <property type="entry name" value="HATPase_C_sf"/>
</dbReference>
<dbReference type="CDD" id="cd00088">
    <property type="entry name" value="HPT"/>
    <property type="match status" value="1"/>
</dbReference>
<comment type="catalytic activity">
    <reaction evidence="1">
        <text>ATP + protein L-histidine = ADP + protein N-phospho-L-histidine.</text>
        <dbReference type="EC" id="2.7.13.3"/>
    </reaction>
</comment>
<dbReference type="PROSITE" id="PS50851">
    <property type="entry name" value="CHEW"/>
    <property type="match status" value="1"/>
</dbReference>
<protein>
    <recommendedName>
        <fullName evidence="2">histidine kinase</fullName>
        <ecNumber evidence="2">2.7.13.3</ecNumber>
    </recommendedName>
</protein>
<dbReference type="SUPFAM" id="SSF50341">
    <property type="entry name" value="CheW-like"/>
    <property type="match status" value="1"/>
</dbReference>
<evidence type="ECO:0000256" key="7">
    <source>
        <dbReference type="SAM" id="MobiDB-lite"/>
    </source>
</evidence>
<evidence type="ECO:0000256" key="6">
    <source>
        <dbReference type="ARBA" id="ARBA00022777"/>
    </source>
</evidence>
<dbReference type="InterPro" id="IPR036641">
    <property type="entry name" value="HPT_dom_sf"/>
</dbReference>
<dbReference type="Gene3D" id="3.30.565.10">
    <property type="entry name" value="Histidine kinase-like ATPase, C-terminal domain"/>
    <property type="match status" value="1"/>
</dbReference>
<dbReference type="EC" id="2.7.13.3" evidence="2"/>
<dbReference type="GO" id="GO:0000160">
    <property type="term" value="P:phosphorelay signal transduction system"/>
    <property type="evidence" value="ECO:0007669"/>
    <property type="project" value="InterPro"/>
</dbReference>
<feature type="domain" description="CheW-like" evidence="9">
    <location>
        <begin position="574"/>
        <end position="709"/>
    </location>
</feature>
<keyword evidence="3" id="KW-0597">Phosphoprotein</keyword>
<evidence type="ECO:0000256" key="1">
    <source>
        <dbReference type="ARBA" id="ARBA00000085"/>
    </source>
</evidence>
<dbReference type="InterPro" id="IPR002545">
    <property type="entry name" value="CheW-lke_dom"/>
</dbReference>
<dbReference type="SMART" id="SM00260">
    <property type="entry name" value="CheW"/>
    <property type="match status" value="1"/>
</dbReference>
<dbReference type="Pfam" id="PF01584">
    <property type="entry name" value="CheW"/>
    <property type="match status" value="1"/>
</dbReference>
<dbReference type="AlphaFoldDB" id="A0A3B1CK70"/>
<dbReference type="InterPro" id="IPR008207">
    <property type="entry name" value="Sig_transdc_His_kin_Hpt_dom"/>
</dbReference>
<dbReference type="SUPFAM" id="SSF47226">
    <property type="entry name" value="Histidine-containing phosphotransfer domain, HPT domain"/>
    <property type="match status" value="1"/>
</dbReference>
<dbReference type="GO" id="GO:0006935">
    <property type="term" value="P:chemotaxis"/>
    <property type="evidence" value="ECO:0007669"/>
    <property type="project" value="InterPro"/>
</dbReference>
<evidence type="ECO:0000256" key="4">
    <source>
        <dbReference type="ARBA" id="ARBA00022679"/>
    </source>
</evidence>
<dbReference type="EMBL" id="UOGA01000238">
    <property type="protein sequence ID" value="VAX23070.1"/>
    <property type="molecule type" value="Genomic_DNA"/>
</dbReference>
<feature type="compositionally biased region" description="Polar residues" evidence="7">
    <location>
        <begin position="297"/>
        <end position="308"/>
    </location>
</feature>
<dbReference type="SUPFAM" id="SSF55874">
    <property type="entry name" value="ATPase domain of HSP90 chaperone/DNA topoisomerase II/histidine kinase"/>
    <property type="match status" value="1"/>
</dbReference>
<feature type="region of interest" description="Disordered" evidence="7">
    <location>
        <begin position="289"/>
        <end position="308"/>
    </location>
</feature>
<evidence type="ECO:0000259" key="8">
    <source>
        <dbReference type="PROSITE" id="PS50109"/>
    </source>
</evidence>
<evidence type="ECO:0000256" key="3">
    <source>
        <dbReference type="ARBA" id="ARBA00022553"/>
    </source>
</evidence>
<name>A0A3B1CK70_9ZZZZ</name>
<organism evidence="11">
    <name type="scientific">hydrothermal vent metagenome</name>
    <dbReference type="NCBI Taxonomy" id="652676"/>
    <lineage>
        <taxon>unclassified sequences</taxon>
        <taxon>metagenomes</taxon>
        <taxon>ecological metagenomes</taxon>
    </lineage>
</organism>
<dbReference type="InterPro" id="IPR051315">
    <property type="entry name" value="Bact_Chemotaxis_CheA"/>
</dbReference>
<dbReference type="PANTHER" id="PTHR43395:SF10">
    <property type="entry name" value="CHEMOTAXIS PROTEIN CHEA"/>
    <property type="match status" value="1"/>
</dbReference>
<evidence type="ECO:0000259" key="9">
    <source>
        <dbReference type="PROSITE" id="PS50851"/>
    </source>
</evidence>